<evidence type="ECO:0000256" key="5">
    <source>
        <dbReference type="ARBA" id="ARBA00022777"/>
    </source>
</evidence>
<name>A0A3A9AJF9_9FIRM</name>
<dbReference type="FunFam" id="1.10.510.10:FF:000021">
    <property type="entry name" value="Serine/threonine protein kinase"/>
    <property type="match status" value="1"/>
</dbReference>
<dbReference type="PIRSF" id="PIRSF000654">
    <property type="entry name" value="Integrin-linked_kinase"/>
    <property type="match status" value="1"/>
</dbReference>
<dbReference type="SUPFAM" id="SSF56112">
    <property type="entry name" value="Protein kinase-like (PK-like)"/>
    <property type="match status" value="1"/>
</dbReference>
<gene>
    <name evidence="10" type="ORF">D7V94_20855</name>
</gene>
<evidence type="ECO:0000256" key="4">
    <source>
        <dbReference type="ARBA" id="ARBA00022741"/>
    </source>
</evidence>
<comment type="catalytic activity">
    <reaction evidence="7">
        <text>L-threonyl-[protein] + ATP = O-phospho-L-threonyl-[protein] + ADP + H(+)</text>
        <dbReference type="Rhea" id="RHEA:46608"/>
        <dbReference type="Rhea" id="RHEA-COMP:11060"/>
        <dbReference type="Rhea" id="RHEA-COMP:11605"/>
        <dbReference type="ChEBI" id="CHEBI:15378"/>
        <dbReference type="ChEBI" id="CHEBI:30013"/>
        <dbReference type="ChEBI" id="CHEBI:30616"/>
        <dbReference type="ChEBI" id="CHEBI:61977"/>
        <dbReference type="ChEBI" id="CHEBI:456216"/>
        <dbReference type="EC" id="2.7.11.1"/>
    </reaction>
</comment>
<organism evidence="10 11">
    <name type="scientific">Parablautia intestinalis</name>
    <dbReference type="NCBI Taxonomy" id="2320100"/>
    <lineage>
        <taxon>Bacteria</taxon>
        <taxon>Bacillati</taxon>
        <taxon>Bacillota</taxon>
        <taxon>Clostridia</taxon>
        <taxon>Lachnospirales</taxon>
        <taxon>Lachnospiraceae</taxon>
        <taxon>Parablautia</taxon>
    </lineage>
</organism>
<dbReference type="Gene3D" id="1.10.510.10">
    <property type="entry name" value="Transferase(Phosphotransferase) domain 1"/>
    <property type="match status" value="1"/>
</dbReference>
<dbReference type="EC" id="2.7.11.1" evidence="1"/>
<dbReference type="PROSITE" id="PS00108">
    <property type="entry name" value="PROTEIN_KINASE_ST"/>
    <property type="match status" value="1"/>
</dbReference>
<sequence length="279" mass="31190">MIKIGMILGGRYEILKKIGIGGMSDVYKVKDLKLNRLGAVKILKQEFSINADFVSKFRTEAQVAAGIMHSNIIDVYDAGEEGGFYYIVMELVEGLTLKNYIERKGRLYVKEAVSIAVQVSMGLEAAHNNHIIHQDIKPQNIIISKGGTVKIMDFGIAKMVTGNMITSNVMGSVYYISPEQASGGRSDERSDIYSLGVMFFEMLTGRVPFNGDITVDIAIKHIREKIPSPRKEVPEIPVSVEQIICKCCQKSPNRRYQSMQELIMDLKQSLVSLDEDFVK</sequence>
<proteinExistence type="predicted"/>
<dbReference type="EMBL" id="RAYQ01000039">
    <property type="protein sequence ID" value="RKI87526.1"/>
    <property type="molecule type" value="Genomic_DNA"/>
</dbReference>
<dbReference type="PANTHER" id="PTHR43289">
    <property type="entry name" value="MITOGEN-ACTIVATED PROTEIN KINASE KINASE KINASE 20-RELATED"/>
    <property type="match status" value="1"/>
</dbReference>
<protein>
    <recommendedName>
        <fullName evidence="1">non-specific serine/threonine protein kinase</fullName>
        <ecNumber evidence="1">2.7.11.1</ecNumber>
    </recommendedName>
</protein>
<keyword evidence="2 10" id="KW-0723">Serine/threonine-protein kinase</keyword>
<evidence type="ECO:0000256" key="8">
    <source>
        <dbReference type="ARBA" id="ARBA00048679"/>
    </source>
</evidence>
<dbReference type="GO" id="GO:0005524">
    <property type="term" value="F:ATP binding"/>
    <property type="evidence" value="ECO:0007669"/>
    <property type="project" value="UniProtKB-KW"/>
</dbReference>
<dbReference type="SMART" id="SM00220">
    <property type="entry name" value="S_TKc"/>
    <property type="match status" value="1"/>
</dbReference>
<evidence type="ECO:0000256" key="3">
    <source>
        <dbReference type="ARBA" id="ARBA00022679"/>
    </source>
</evidence>
<keyword evidence="3" id="KW-0808">Transferase</keyword>
<dbReference type="FunFam" id="3.30.200.20:FF:000035">
    <property type="entry name" value="Serine/threonine protein kinase Stk1"/>
    <property type="match status" value="1"/>
</dbReference>
<comment type="catalytic activity">
    <reaction evidence="8">
        <text>L-seryl-[protein] + ATP = O-phospho-L-seryl-[protein] + ADP + H(+)</text>
        <dbReference type="Rhea" id="RHEA:17989"/>
        <dbReference type="Rhea" id="RHEA-COMP:9863"/>
        <dbReference type="Rhea" id="RHEA-COMP:11604"/>
        <dbReference type="ChEBI" id="CHEBI:15378"/>
        <dbReference type="ChEBI" id="CHEBI:29999"/>
        <dbReference type="ChEBI" id="CHEBI:30616"/>
        <dbReference type="ChEBI" id="CHEBI:83421"/>
        <dbReference type="ChEBI" id="CHEBI:456216"/>
        <dbReference type="EC" id="2.7.11.1"/>
    </reaction>
</comment>
<feature type="domain" description="Protein kinase" evidence="9">
    <location>
        <begin position="12"/>
        <end position="271"/>
    </location>
</feature>
<reference evidence="10 11" key="1">
    <citation type="submission" date="2018-09" db="EMBL/GenBank/DDBJ databases">
        <title>Murine metabolic-syndrome-specific gut microbial biobank.</title>
        <authorList>
            <person name="Liu C."/>
        </authorList>
    </citation>
    <scope>NUCLEOTIDE SEQUENCE [LARGE SCALE GENOMIC DNA]</scope>
    <source>
        <strain evidence="10 11">0.1xD8-82</strain>
    </source>
</reference>
<dbReference type="PANTHER" id="PTHR43289:SF34">
    <property type="entry name" value="SERINE_THREONINE-PROTEIN KINASE YBDM-RELATED"/>
    <property type="match status" value="1"/>
</dbReference>
<dbReference type="PROSITE" id="PS50011">
    <property type="entry name" value="PROTEIN_KINASE_DOM"/>
    <property type="match status" value="1"/>
</dbReference>
<dbReference type="CDD" id="cd14014">
    <property type="entry name" value="STKc_PknB_like"/>
    <property type="match status" value="1"/>
</dbReference>
<dbReference type="InterPro" id="IPR000719">
    <property type="entry name" value="Prot_kinase_dom"/>
</dbReference>
<keyword evidence="5 10" id="KW-0418">Kinase</keyword>
<accession>A0A3A9AJF9</accession>
<evidence type="ECO:0000256" key="7">
    <source>
        <dbReference type="ARBA" id="ARBA00047899"/>
    </source>
</evidence>
<dbReference type="GO" id="GO:0004674">
    <property type="term" value="F:protein serine/threonine kinase activity"/>
    <property type="evidence" value="ECO:0007669"/>
    <property type="project" value="UniProtKB-KW"/>
</dbReference>
<evidence type="ECO:0000256" key="1">
    <source>
        <dbReference type="ARBA" id="ARBA00012513"/>
    </source>
</evidence>
<dbReference type="InterPro" id="IPR008271">
    <property type="entry name" value="Ser/Thr_kinase_AS"/>
</dbReference>
<evidence type="ECO:0000313" key="11">
    <source>
        <dbReference type="Proteomes" id="UP000280696"/>
    </source>
</evidence>
<dbReference type="Gene3D" id="3.30.200.20">
    <property type="entry name" value="Phosphorylase Kinase, domain 1"/>
    <property type="match status" value="1"/>
</dbReference>
<comment type="caution">
    <text evidence="10">The sequence shown here is derived from an EMBL/GenBank/DDBJ whole genome shotgun (WGS) entry which is preliminary data.</text>
</comment>
<evidence type="ECO:0000256" key="2">
    <source>
        <dbReference type="ARBA" id="ARBA00022527"/>
    </source>
</evidence>
<dbReference type="Proteomes" id="UP000280696">
    <property type="component" value="Unassembled WGS sequence"/>
</dbReference>
<evidence type="ECO:0000259" key="9">
    <source>
        <dbReference type="PROSITE" id="PS50011"/>
    </source>
</evidence>
<dbReference type="OrthoDB" id="9788659at2"/>
<keyword evidence="11" id="KW-1185">Reference proteome</keyword>
<keyword evidence="6" id="KW-0067">ATP-binding</keyword>
<dbReference type="Pfam" id="PF00069">
    <property type="entry name" value="Pkinase"/>
    <property type="match status" value="1"/>
</dbReference>
<keyword evidence="4" id="KW-0547">Nucleotide-binding</keyword>
<evidence type="ECO:0000313" key="10">
    <source>
        <dbReference type="EMBL" id="RKI87526.1"/>
    </source>
</evidence>
<evidence type="ECO:0000256" key="6">
    <source>
        <dbReference type="ARBA" id="ARBA00022840"/>
    </source>
</evidence>
<dbReference type="AlphaFoldDB" id="A0A3A9AJF9"/>
<dbReference type="InterPro" id="IPR011009">
    <property type="entry name" value="Kinase-like_dom_sf"/>
</dbReference>